<gene>
    <name evidence="2" type="ORF">ACIO7M_20090</name>
</gene>
<accession>A0ABW8EJH8</accession>
<evidence type="ECO:0000313" key="3">
    <source>
        <dbReference type="Proteomes" id="UP001617351"/>
    </source>
</evidence>
<name>A0ABW8EJH8_STRT5</name>
<protein>
    <submittedName>
        <fullName evidence="2">Uncharacterized protein</fullName>
    </submittedName>
</protein>
<feature type="region of interest" description="Disordered" evidence="1">
    <location>
        <begin position="1"/>
        <end position="26"/>
    </location>
</feature>
<dbReference type="EMBL" id="JBIUYY010000008">
    <property type="protein sequence ID" value="MFJ2823398.1"/>
    <property type="molecule type" value="Genomic_DNA"/>
</dbReference>
<organism evidence="2 3">
    <name type="scientific">Streptomyces toxytricini</name>
    <name type="common">Actinomyces toxytricini</name>
    <dbReference type="NCBI Taxonomy" id="67369"/>
    <lineage>
        <taxon>Bacteria</taxon>
        <taxon>Bacillati</taxon>
        <taxon>Actinomycetota</taxon>
        <taxon>Actinomycetes</taxon>
        <taxon>Kitasatosporales</taxon>
        <taxon>Streptomycetaceae</taxon>
        <taxon>Streptomyces</taxon>
    </lineage>
</organism>
<sequence length="357" mass="36081">MLALPPAAGGADTVHELPLPAGSTHSSVQAMNDAGDVVGLAYGDDGTGRLVRWGADGTPTLLQGAGGGSGGSAAAVAEDGTVAGAADTPDGVRHPARWDGAGRLTRLEEPSGFVEGEVRDVNDSRIAVGHLSTGSTALPARWGADGRAVLLRLPARATGGTATGINERGEITGHVSLPEDRTRAVRWDRMGRVHDLGSLGGAYAEPSDINDRGTVVGLATDAGGTWKAVQAPRGSRLKALPSQEAGARGVHVNDSDVAVGNVKDRSLRWSGGTAVELRWLSSAGPTSVKGLNDAGTSIGTSGARAVTWDAQGRATALPVPAGADRAEPVAINGAGVVAGNAAAPGTWPVRWRAVVWR</sequence>
<reference evidence="2 3" key="1">
    <citation type="submission" date="2024-10" db="EMBL/GenBank/DDBJ databases">
        <title>The Natural Products Discovery Center: Release of the First 8490 Sequenced Strains for Exploring Actinobacteria Biosynthetic Diversity.</title>
        <authorList>
            <person name="Kalkreuter E."/>
            <person name="Kautsar S.A."/>
            <person name="Yang D."/>
            <person name="Bader C.D."/>
            <person name="Teijaro C.N."/>
            <person name="Fluegel L."/>
            <person name="Davis C.M."/>
            <person name="Simpson J.R."/>
            <person name="Lauterbach L."/>
            <person name="Steele A.D."/>
            <person name="Gui C."/>
            <person name="Meng S."/>
            <person name="Li G."/>
            <person name="Viehrig K."/>
            <person name="Ye F."/>
            <person name="Su P."/>
            <person name="Kiefer A.F."/>
            <person name="Nichols A."/>
            <person name="Cepeda A.J."/>
            <person name="Yan W."/>
            <person name="Fan B."/>
            <person name="Jiang Y."/>
            <person name="Adhikari A."/>
            <person name="Zheng C.-J."/>
            <person name="Schuster L."/>
            <person name="Cowan T.M."/>
            <person name="Smanski M.J."/>
            <person name="Chevrette M.G."/>
            <person name="De Carvalho L.P.S."/>
            <person name="Shen B."/>
        </authorList>
    </citation>
    <scope>NUCLEOTIDE SEQUENCE [LARGE SCALE GENOMIC DNA]</scope>
    <source>
        <strain evidence="2 3">NPDC087220</strain>
    </source>
</reference>
<evidence type="ECO:0000313" key="2">
    <source>
        <dbReference type="EMBL" id="MFJ2823398.1"/>
    </source>
</evidence>
<dbReference type="RefSeq" id="WP_402382835.1">
    <property type="nucleotide sequence ID" value="NZ_JBIUYY010000008.1"/>
</dbReference>
<evidence type="ECO:0000256" key="1">
    <source>
        <dbReference type="SAM" id="MobiDB-lite"/>
    </source>
</evidence>
<comment type="caution">
    <text evidence="2">The sequence shown here is derived from an EMBL/GenBank/DDBJ whole genome shotgun (WGS) entry which is preliminary data.</text>
</comment>
<proteinExistence type="predicted"/>
<dbReference type="Proteomes" id="UP001617351">
    <property type="component" value="Unassembled WGS sequence"/>
</dbReference>
<keyword evidence="3" id="KW-1185">Reference proteome</keyword>